<dbReference type="EC" id="3.1.4.-" evidence="2"/>
<evidence type="ECO:0000259" key="3">
    <source>
        <dbReference type="Pfam" id="PF12850"/>
    </source>
</evidence>
<dbReference type="InterPro" id="IPR041802">
    <property type="entry name" value="MPP_YfcE"/>
</dbReference>
<evidence type="ECO:0000256" key="1">
    <source>
        <dbReference type="ARBA" id="ARBA00008950"/>
    </source>
</evidence>
<organism evidence="4 5">
    <name type="scientific">Aciduricibacillus chroicocephali</name>
    <dbReference type="NCBI Taxonomy" id="3054939"/>
    <lineage>
        <taxon>Bacteria</taxon>
        <taxon>Bacillati</taxon>
        <taxon>Bacillota</taxon>
        <taxon>Bacilli</taxon>
        <taxon>Bacillales</taxon>
        <taxon>Bacillaceae</taxon>
        <taxon>Aciduricibacillus</taxon>
    </lineage>
</organism>
<accession>A0ABY9KT31</accession>
<name>A0ABY9KT31_9BACI</name>
<dbReference type="NCBIfam" id="TIGR00040">
    <property type="entry name" value="yfcE"/>
    <property type="match status" value="1"/>
</dbReference>
<gene>
    <name evidence="4" type="ORF">QR721_08690</name>
</gene>
<evidence type="ECO:0000256" key="2">
    <source>
        <dbReference type="RuleBase" id="RU362039"/>
    </source>
</evidence>
<dbReference type="RefSeq" id="WP_348026011.1">
    <property type="nucleotide sequence ID" value="NZ_CP129113.1"/>
</dbReference>
<comment type="similarity">
    <text evidence="1 2">Belongs to the metallophosphoesterase superfamily. YfcE family.</text>
</comment>
<dbReference type="EMBL" id="CP129113">
    <property type="protein sequence ID" value="WLV23719.1"/>
    <property type="molecule type" value="Genomic_DNA"/>
</dbReference>
<dbReference type="PANTHER" id="PTHR11124">
    <property type="entry name" value="VACUOLAR SORTING PROTEIN VPS29"/>
    <property type="match status" value="1"/>
</dbReference>
<dbReference type="InterPro" id="IPR029052">
    <property type="entry name" value="Metallo-depent_PP-like"/>
</dbReference>
<dbReference type="Gene3D" id="3.60.21.10">
    <property type="match status" value="1"/>
</dbReference>
<comment type="cofactor">
    <cofactor evidence="2">
        <name>a divalent metal cation</name>
        <dbReference type="ChEBI" id="CHEBI:60240"/>
    </cofactor>
</comment>
<keyword evidence="5" id="KW-1185">Reference proteome</keyword>
<keyword evidence="2" id="KW-0479">Metal-binding</keyword>
<protein>
    <recommendedName>
        <fullName evidence="2">Phosphoesterase</fullName>
        <ecNumber evidence="2">3.1.4.-</ecNumber>
    </recommendedName>
</protein>
<sequence>MAKVLVVSDSHGLEEELKEIKQRHGCKYNIHCGDTELDIEEPALDGFIGVRGNCDYDARFPLEHTLMINGKKVLIAHGHQYKVEENIMNLAYRGEEEGADIVCFGHTHVPYAEEYGNLFIINPGSIRKPRQSSIPTYAILDVQKDSIEAHFYNIKGELVPELNRVLTV</sequence>
<dbReference type="SUPFAM" id="SSF56300">
    <property type="entry name" value="Metallo-dependent phosphatases"/>
    <property type="match status" value="1"/>
</dbReference>
<dbReference type="CDD" id="cd00841">
    <property type="entry name" value="MPP_YfcE"/>
    <property type="match status" value="1"/>
</dbReference>
<evidence type="ECO:0000313" key="5">
    <source>
        <dbReference type="Proteomes" id="UP001180087"/>
    </source>
</evidence>
<dbReference type="Proteomes" id="UP001180087">
    <property type="component" value="Chromosome"/>
</dbReference>
<proteinExistence type="inferred from homology"/>
<feature type="domain" description="Calcineurin-like phosphoesterase" evidence="3">
    <location>
        <begin position="3"/>
        <end position="144"/>
    </location>
</feature>
<dbReference type="Pfam" id="PF12850">
    <property type="entry name" value="Metallophos_2"/>
    <property type="match status" value="1"/>
</dbReference>
<evidence type="ECO:0000313" key="4">
    <source>
        <dbReference type="EMBL" id="WLV23719.1"/>
    </source>
</evidence>
<dbReference type="InterPro" id="IPR024654">
    <property type="entry name" value="Calcineurin-like_PHP_lpxH"/>
</dbReference>
<reference evidence="4" key="1">
    <citation type="submission" date="2023-06" db="EMBL/GenBank/DDBJ databases">
        <title>A Treasure from Seagulls: Isolation and Description of Aciduricobacillus qingdaonensis gen. nov., sp. nov., a Rare Obligately Uric Acid-utilizing Member in the Family Bacillaceae.</title>
        <authorList>
            <person name="Liu W."/>
            <person name="Wang B."/>
        </authorList>
    </citation>
    <scope>NUCLEOTIDE SEQUENCE</scope>
    <source>
        <strain evidence="4">44XB</strain>
    </source>
</reference>
<dbReference type="InterPro" id="IPR000979">
    <property type="entry name" value="Phosphodiesterase_MJ0936/Vps29"/>
</dbReference>